<dbReference type="InterPro" id="IPR009012">
    <property type="entry name" value="GrpE_head"/>
</dbReference>
<dbReference type="Proteomes" id="UP000193355">
    <property type="component" value="Unassembled WGS sequence"/>
</dbReference>
<dbReference type="RefSeq" id="WP_085544142.1">
    <property type="nucleotide sequence ID" value="NZ_FXBB01000007.1"/>
</dbReference>
<sequence length="184" mass="20581">MEDVKGLPEEELLEEDLNDGSPVKDEIAGYLERIEALENERETFREVAGRAQAELVNYRARMDREMKKVRELAGEKSVLEMIPVLDNLDRALNIGDGADLSTVVEGIKMVRRQFMGSLEALGVKVIPAAGEPFSPEYHEAVGVVEVEDPSEDGLVIDEFQRGYTLSDRVIRPSKVRVGSYSEKE</sequence>
<dbReference type="STRING" id="561720.SAMN06275492_10779"/>
<organism evidence="8 9">
    <name type="scientific">Dethiosulfovibrio salsuginis</name>
    <dbReference type="NCBI Taxonomy" id="561720"/>
    <lineage>
        <taxon>Bacteria</taxon>
        <taxon>Thermotogati</taxon>
        <taxon>Synergistota</taxon>
        <taxon>Synergistia</taxon>
        <taxon>Synergistales</taxon>
        <taxon>Dethiosulfovibrionaceae</taxon>
        <taxon>Dethiosulfovibrio</taxon>
    </lineage>
</organism>
<dbReference type="Gene3D" id="2.30.22.10">
    <property type="entry name" value="Head domain of nucleotide exchange factor GrpE"/>
    <property type="match status" value="1"/>
</dbReference>
<evidence type="ECO:0000313" key="8">
    <source>
        <dbReference type="EMBL" id="SMG21709.1"/>
    </source>
</evidence>
<evidence type="ECO:0000313" key="9">
    <source>
        <dbReference type="Proteomes" id="UP000193355"/>
    </source>
</evidence>
<comment type="function">
    <text evidence="3 4">Participates actively in the response to hyperosmotic and heat shock by preventing the aggregation of stress-denatured proteins, in association with DnaK and GrpE. It is the nucleotide exchange factor for DnaK and may function as a thermosensor. Unfolded proteins bind initially to DnaJ; upon interaction with the DnaJ-bound protein, DnaK hydrolyzes its bound ATP, resulting in the formation of a stable complex. GrpE releases ADP from DnaK; ATP binding to DnaK triggers the release of the substrate protein, thus completing the reaction cycle. Several rounds of ATP-dependent interactions between DnaJ, DnaK and GrpE are required for fully efficient folding.</text>
</comment>
<keyword evidence="3" id="KW-0963">Cytoplasm</keyword>
<evidence type="ECO:0000256" key="3">
    <source>
        <dbReference type="HAMAP-Rule" id="MF_01151"/>
    </source>
</evidence>
<evidence type="ECO:0000256" key="5">
    <source>
        <dbReference type="RuleBase" id="RU004478"/>
    </source>
</evidence>
<dbReference type="InterPro" id="IPR000740">
    <property type="entry name" value="GrpE"/>
</dbReference>
<gene>
    <name evidence="3" type="primary">grpE</name>
    <name evidence="8" type="ORF">SAMN06275492_10779</name>
</gene>
<feature type="coiled-coil region" evidence="6">
    <location>
        <begin position="27"/>
        <end position="75"/>
    </location>
</feature>
<accession>A0A1X7J207</accession>
<dbReference type="OrthoDB" id="9812586at2"/>
<keyword evidence="2 3" id="KW-0143">Chaperone</keyword>
<dbReference type="CDD" id="cd00446">
    <property type="entry name" value="GrpE"/>
    <property type="match status" value="1"/>
</dbReference>
<dbReference type="GO" id="GO:0051082">
    <property type="term" value="F:unfolded protein binding"/>
    <property type="evidence" value="ECO:0007669"/>
    <property type="project" value="TreeGrafter"/>
</dbReference>
<dbReference type="SUPFAM" id="SSF51064">
    <property type="entry name" value="Head domain of nucleotide exchange factor GrpE"/>
    <property type="match status" value="1"/>
</dbReference>
<proteinExistence type="inferred from homology"/>
<evidence type="ECO:0000256" key="2">
    <source>
        <dbReference type="ARBA" id="ARBA00023186"/>
    </source>
</evidence>
<keyword evidence="6" id="KW-0175">Coiled coil</keyword>
<dbReference type="HAMAP" id="MF_01151">
    <property type="entry name" value="GrpE"/>
    <property type="match status" value="1"/>
</dbReference>
<comment type="subunit">
    <text evidence="3">Homodimer.</text>
</comment>
<comment type="subcellular location">
    <subcellularLocation>
        <location evidence="3">Cytoplasm</location>
    </subcellularLocation>
</comment>
<dbReference type="AlphaFoldDB" id="A0A1X7J207"/>
<name>A0A1X7J207_9BACT</name>
<dbReference type="GO" id="GO:0005737">
    <property type="term" value="C:cytoplasm"/>
    <property type="evidence" value="ECO:0007669"/>
    <property type="project" value="UniProtKB-SubCell"/>
</dbReference>
<reference evidence="9" key="1">
    <citation type="submission" date="2017-04" db="EMBL/GenBank/DDBJ databases">
        <authorList>
            <person name="Varghese N."/>
            <person name="Submissions S."/>
        </authorList>
    </citation>
    <scope>NUCLEOTIDE SEQUENCE [LARGE SCALE GENOMIC DNA]</scope>
    <source>
        <strain evidence="9">USBA 82</strain>
    </source>
</reference>
<dbReference type="GO" id="GO:0000774">
    <property type="term" value="F:adenyl-nucleotide exchange factor activity"/>
    <property type="evidence" value="ECO:0007669"/>
    <property type="project" value="InterPro"/>
</dbReference>
<dbReference type="Pfam" id="PF01025">
    <property type="entry name" value="GrpE"/>
    <property type="match status" value="1"/>
</dbReference>
<feature type="compositionally biased region" description="Acidic residues" evidence="7">
    <location>
        <begin position="9"/>
        <end position="18"/>
    </location>
</feature>
<dbReference type="GO" id="GO:0042803">
    <property type="term" value="F:protein homodimerization activity"/>
    <property type="evidence" value="ECO:0007669"/>
    <property type="project" value="InterPro"/>
</dbReference>
<feature type="region of interest" description="Disordered" evidence="7">
    <location>
        <begin position="1"/>
        <end position="21"/>
    </location>
</feature>
<dbReference type="Gene3D" id="3.90.20.20">
    <property type="match status" value="1"/>
</dbReference>
<dbReference type="GO" id="GO:0006457">
    <property type="term" value="P:protein folding"/>
    <property type="evidence" value="ECO:0007669"/>
    <property type="project" value="InterPro"/>
</dbReference>
<dbReference type="GO" id="GO:0051087">
    <property type="term" value="F:protein-folding chaperone binding"/>
    <property type="evidence" value="ECO:0007669"/>
    <property type="project" value="InterPro"/>
</dbReference>
<keyword evidence="9" id="KW-1185">Reference proteome</keyword>
<protein>
    <recommendedName>
        <fullName evidence="3 4">Protein GrpE</fullName>
    </recommendedName>
    <alternativeName>
        <fullName evidence="3">HSP-70 cofactor</fullName>
    </alternativeName>
</protein>
<evidence type="ECO:0000256" key="6">
    <source>
        <dbReference type="SAM" id="Coils"/>
    </source>
</evidence>
<evidence type="ECO:0000256" key="4">
    <source>
        <dbReference type="RuleBase" id="RU000639"/>
    </source>
</evidence>
<dbReference type="PROSITE" id="PS01071">
    <property type="entry name" value="GRPE"/>
    <property type="match status" value="1"/>
</dbReference>
<keyword evidence="3 4" id="KW-0346">Stress response</keyword>
<dbReference type="SUPFAM" id="SSF58014">
    <property type="entry name" value="Coiled-coil domain of nucleotide exchange factor GrpE"/>
    <property type="match status" value="1"/>
</dbReference>
<evidence type="ECO:0000256" key="1">
    <source>
        <dbReference type="ARBA" id="ARBA00009054"/>
    </source>
</evidence>
<dbReference type="EMBL" id="FXBB01000007">
    <property type="protein sequence ID" value="SMG21709.1"/>
    <property type="molecule type" value="Genomic_DNA"/>
</dbReference>
<dbReference type="PANTHER" id="PTHR21237:SF23">
    <property type="entry name" value="GRPE PROTEIN HOMOLOG, MITOCHONDRIAL"/>
    <property type="match status" value="1"/>
</dbReference>
<dbReference type="PRINTS" id="PR00773">
    <property type="entry name" value="GRPEPROTEIN"/>
</dbReference>
<evidence type="ECO:0000256" key="7">
    <source>
        <dbReference type="SAM" id="MobiDB-lite"/>
    </source>
</evidence>
<comment type="similarity">
    <text evidence="1 3 5">Belongs to the GrpE family.</text>
</comment>
<dbReference type="InterPro" id="IPR013805">
    <property type="entry name" value="GrpE_CC"/>
</dbReference>
<dbReference type="PANTHER" id="PTHR21237">
    <property type="entry name" value="GRPE PROTEIN"/>
    <property type="match status" value="1"/>
</dbReference>